<evidence type="ECO:0000256" key="7">
    <source>
        <dbReference type="SAM" id="Phobius"/>
    </source>
</evidence>
<feature type="transmembrane region" description="Helical" evidence="7">
    <location>
        <begin position="235"/>
        <end position="259"/>
    </location>
</feature>
<keyword evidence="3 7" id="KW-0812">Transmembrane</keyword>
<protein>
    <submittedName>
        <fullName evidence="9">MFS transporter</fullName>
    </submittedName>
</protein>
<organism evidence="9 10">
    <name type="scientific">Streptomyces sannanensis</name>
    <dbReference type="NCBI Taxonomy" id="285536"/>
    <lineage>
        <taxon>Bacteria</taxon>
        <taxon>Bacillati</taxon>
        <taxon>Actinomycetota</taxon>
        <taxon>Actinomycetes</taxon>
        <taxon>Kitasatosporales</taxon>
        <taxon>Streptomycetaceae</taxon>
        <taxon>Streptomyces</taxon>
    </lineage>
</organism>
<dbReference type="Proteomes" id="UP001499990">
    <property type="component" value="Unassembled WGS sequence"/>
</dbReference>
<feature type="transmembrane region" description="Helical" evidence="7">
    <location>
        <begin position="81"/>
        <end position="99"/>
    </location>
</feature>
<dbReference type="PROSITE" id="PS50850">
    <property type="entry name" value="MFS"/>
    <property type="match status" value="1"/>
</dbReference>
<feature type="domain" description="Major facilitator superfamily (MFS) profile" evidence="8">
    <location>
        <begin position="10"/>
        <end position="475"/>
    </location>
</feature>
<reference evidence="10" key="1">
    <citation type="journal article" date="2019" name="Int. J. Syst. Evol. Microbiol.">
        <title>The Global Catalogue of Microorganisms (GCM) 10K type strain sequencing project: providing services to taxonomists for standard genome sequencing and annotation.</title>
        <authorList>
            <consortium name="The Broad Institute Genomics Platform"/>
            <consortium name="The Broad Institute Genome Sequencing Center for Infectious Disease"/>
            <person name="Wu L."/>
            <person name="Ma J."/>
        </authorList>
    </citation>
    <scope>NUCLEOTIDE SEQUENCE [LARGE SCALE GENOMIC DNA]</scope>
    <source>
        <strain evidence="10">JCM 9651</strain>
    </source>
</reference>
<dbReference type="InterPro" id="IPR020846">
    <property type="entry name" value="MFS_dom"/>
</dbReference>
<evidence type="ECO:0000313" key="9">
    <source>
        <dbReference type="EMBL" id="GAA3369328.1"/>
    </source>
</evidence>
<dbReference type="InterPro" id="IPR011701">
    <property type="entry name" value="MFS"/>
</dbReference>
<feature type="transmembrane region" description="Helical" evidence="7">
    <location>
        <begin position="350"/>
        <end position="367"/>
    </location>
</feature>
<feature type="transmembrane region" description="Helical" evidence="7">
    <location>
        <begin position="373"/>
        <end position="393"/>
    </location>
</feature>
<dbReference type="Gene3D" id="1.20.1250.20">
    <property type="entry name" value="MFS general substrate transporter like domains"/>
    <property type="match status" value="1"/>
</dbReference>
<evidence type="ECO:0000256" key="4">
    <source>
        <dbReference type="ARBA" id="ARBA00022989"/>
    </source>
</evidence>
<name>A0ABP6S6M8_9ACTN</name>
<evidence type="ECO:0000256" key="2">
    <source>
        <dbReference type="ARBA" id="ARBA00022448"/>
    </source>
</evidence>
<feature type="transmembrane region" description="Helical" evidence="7">
    <location>
        <begin position="213"/>
        <end position="229"/>
    </location>
</feature>
<gene>
    <name evidence="9" type="ORF">GCM10020367_11610</name>
</gene>
<evidence type="ECO:0000259" key="8">
    <source>
        <dbReference type="PROSITE" id="PS50850"/>
    </source>
</evidence>
<dbReference type="SUPFAM" id="SSF103473">
    <property type="entry name" value="MFS general substrate transporter"/>
    <property type="match status" value="1"/>
</dbReference>
<evidence type="ECO:0000256" key="5">
    <source>
        <dbReference type="ARBA" id="ARBA00023136"/>
    </source>
</evidence>
<feature type="transmembrane region" description="Helical" evidence="7">
    <location>
        <begin position="137"/>
        <end position="155"/>
    </location>
</feature>
<comment type="caution">
    <text evidence="9">The sequence shown here is derived from an EMBL/GenBank/DDBJ whole genome shotgun (WGS) entry which is preliminary data.</text>
</comment>
<proteinExistence type="predicted"/>
<evidence type="ECO:0000256" key="3">
    <source>
        <dbReference type="ARBA" id="ARBA00022692"/>
    </source>
</evidence>
<accession>A0ABP6S6M8</accession>
<dbReference type="PANTHER" id="PTHR42718">
    <property type="entry name" value="MAJOR FACILITATOR SUPERFAMILY MULTIDRUG TRANSPORTER MFSC"/>
    <property type="match status" value="1"/>
</dbReference>
<keyword evidence="6" id="KW-0046">Antibiotic resistance</keyword>
<keyword evidence="10" id="KW-1185">Reference proteome</keyword>
<comment type="subcellular location">
    <subcellularLocation>
        <location evidence="1">Cell membrane</location>
        <topology evidence="1">Multi-pass membrane protein</topology>
    </subcellularLocation>
</comment>
<dbReference type="EMBL" id="BAAAYL010000001">
    <property type="protein sequence ID" value="GAA3369328.1"/>
    <property type="molecule type" value="Genomic_DNA"/>
</dbReference>
<keyword evidence="5 7" id="KW-0472">Membrane</keyword>
<feature type="transmembrane region" description="Helical" evidence="7">
    <location>
        <begin position="52"/>
        <end position="69"/>
    </location>
</feature>
<evidence type="ECO:0000313" key="10">
    <source>
        <dbReference type="Proteomes" id="UP001499990"/>
    </source>
</evidence>
<keyword evidence="4 7" id="KW-1133">Transmembrane helix</keyword>
<feature type="transmembrane region" description="Helical" evidence="7">
    <location>
        <begin position="279"/>
        <end position="299"/>
    </location>
</feature>
<feature type="transmembrane region" description="Helical" evidence="7">
    <location>
        <begin position="311"/>
        <end position="329"/>
    </location>
</feature>
<evidence type="ECO:0000256" key="1">
    <source>
        <dbReference type="ARBA" id="ARBA00004651"/>
    </source>
</evidence>
<keyword evidence="2" id="KW-0813">Transport</keyword>
<evidence type="ECO:0000256" key="6">
    <source>
        <dbReference type="ARBA" id="ARBA00023251"/>
    </source>
</evidence>
<dbReference type="PANTHER" id="PTHR42718:SF9">
    <property type="entry name" value="MAJOR FACILITATOR SUPERFAMILY MULTIDRUG TRANSPORTER MFSC"/>
    <property type="match status" value="1"/>
</dbReference>
<sequence>MDMGGRVLKRPNAVLLLLVYCGLSNTVISSLGGLLVPSIARTHHVPVSTAQWVLTVNLLAGVVTTPVLGRLADGCRSRRALLAALVLVVSGSVLAAMAGGLPQLLIGRALQGPACGMLPMTIALAHRHLAPARVPEGIVVLTVAAATGSGISYPLTGLIADCLDYHWAFWFAVAFVAPAVAGVLLILPPDKGPAADRGADAGAPSGFKRADPVGAVLLTAGLACLLLVVSKGSSWGWTSVAALGPLAGSAALIPAWAWWERRAAQPLIRPDLLLLPDVLLANITAVVLGATTFVGYSAIGMLAQVPPGSGYGLGLSVFTAGCVMLPLSAGSQLAGRLTRRLTARMGHHGMLPLGGALVAGANAGLVVHHDRLWHLLLAMLAFGVGSSIIWAVVPTLIHTAVPGDDLGTATSFNHVLRVAGSAIGSAATGAILDAYASSDGFPTEEGYVAVFSVSAISCTAVLLGLLGRVLAERRRAEGSQLPG</sequence>
<dbReference type="InterPro" id="IPR036259">
    <property type="entry name" value="MFS_trans_sf"/>
</dbReference>
<feature type="transmembrane region" description="Helical" evidence="7">
    <location>
        <begin position="447"/>
        <end position="466"/>
    </location>
</feature>
<dbReference type="Pfam" id="PF07690">
    <property type="entry name" value="MFS_1"/>
    <property type="match status" value="1"/>
</dbReference>
<feature type="transmembrane region" description="Helical" evidence="7">
    <location>
        <begin position="167"/>
        <end position="187"/>
    </location>
</feature>